<sequence>MEVRTRTSSPQRVFATMSDSVVVSPALSPNLEIIHSYGIDTTDYAFPDSNHPSTKLKTQAVRCMSVSNLNEKRLKHTDEEVIQMRNKFLILTRNRAIFKQLERNQKWTLAIICIVYFVCFCTISMLSTFFYELAILHNISTSTYGLIFSIHPAVVFCTSPIFGHITPSIGPKFMFTTGVFLCGSCNLLFGTLEHVQNDTQFTILCFIVRGLGAVGASAFSTAGATYVANLFPDKISVIMGILETFIGLGFAIGPLLGGSLFTLGGLQLPFYIMGSVMLLTLPFSILCLPKTSHIYSKGNLGIKVLAIIFKVPAVFIICIVVAVSSSAWSVLEPTLVIHMEQFQLGPMQLGLLFLITSVSSAISSPFWGWLVGKYNHGTLMMIIGLSVTAVGLLLLGPSPILPHIPNVLWLNIVSLVLIGTFVALAYVPTYQALLQHAVEVGCETEMSTYSIIAGLWASMYSLGEVLGPCIGSILVDVYSFPLAITAIGLLNFAVALILLLYVMFSASRKKTNPPLSKPPLELSEDQEESVSNNVQVGKTASITIGIDGERERLIQDTDPTQAYGTTC</sequence>
<dbReference type="InterPro" id="IPR020846">
    <property type="entry name" value="MFS_dom"/>
</dbReference>
<dbReference type="InterPro" id="IPR050930">
    <property type="entry name" value="MFS_Vesicular_Transporter"/>
</dbReference>
<evidence type="ECO:0000256" key="3">
    <source>
        <dbReference type="ARBA" id="ARBA00022448"/>
    </source>
</evidence>
<keyword evidence="7 9" id="KW-0472">Membrane</keyword>
<evidence type="ECO:0000256" key="4">
    <source>
        <dbReference type="ARBA" id="ARBA00022692"/>
    </source>
</evidence>
<keyword evidence="5" id="KW-0532">Neurotransmitter transport</keyword>
<dbReference type="PANTHER" id="PTHR23506:SF28">
    <property type="entry name" value="MFS-TYPE TRANSPORTER SLC18B1-LIKE PROTEIN"/>
    <property type="match status" value="1"/>
</dbReference>
<feature type="region of interest" description="Disordered" evidence="8">
    <location>
        <begin position="510"/>
        <end position="532"/>
    </location>
</feature>
<evidence type="ECO:0000256" key="9">
    <source>
        <dbReference type="SAM" id="Phobius"/>
    </source>
</evidence>
<evidence type="ECO:0000256" key="8">
    <source>
        <dbReference type="SAM" id="MobiDB-lite"/>
    </source>
</evidence>
<protein>
    <recommendedName>
        <fullName evidence="10">Major facilitator superfamily (MFS) profile domain-containing protein</fullName>
    </recommendedName>
</protein>
<proteinExistence type="inferred from homology"/>
<organism evidence="11 12">
    <name type="scientific">Daphnia galeata</name>
    <dbReference type="NCBI Taxonomy" id="27404"/>
    <lineage>
        <taxon>Eukaryota</taxon>
        <taxon>Metazoa</taxon>
        <taxon>Ecdysozoa</taxon>
        <taxon>Arthropoda</taxon>
        <taxon>Crustacea</taxon>
        <taxon>Branchiopoda</taxon>
        <taxon>Diplostraca</taxon>
        <taxon>Cladocera</taxon>
        <taxon>Anomopoda</taxon>
        <taxon>Daphniidae</taxon>
        <taxon>Daphnia</taxon>
    </lineage>
</organism>
<dbReference type="AlphaFoldDB" id="A0A8J2RM68"/>
<accession>A0A8J2RM68</accession>
<dbReference type="EMBL" id="CAKKLH010000079">
    <property type="protein sequence ID" value="CAH0102265.1"/>
    <property type="molecule type" value="Genomic_DNA"/>
</dbReference>
<gene>
    <name evidence="11" type="ORF">DGAL_LOCUS4657</name>
</gene>
<name>A0A8J2RM68_9CRUS</name>
<feature type="transmembrane region" description="Helical" evidence="9">
    <location>
        <begin position="351"/>
        <end position="371"/>
    </location>
</feature>
<comment type="caution">
    <text evidence="11">The sequence shown here is derived from an EMBL/GenBank/DDBJ whole genome shotgun (WGS) entry which is preliminary data.</text>
</comment>
<feature type="transmembrane region" description="Helical" evidence="9">
    <location>
        <begin position="235"/>
        <end position="256"/>
    </location>
</feature>
<dbReference type="PANTHER" id="PTHR23506">
    <property type="entry name" value="GH10249P"/>
    <property type="match status" value="1"/>
</dbReference>
<evidence type="ECO:0000259" key="10">
    <source>
        <dbReference type="PROSITE" id="PS50850"/>
    </source>
</evidence>
<feature type="transmembrane region" description="Helical" evidence="9">
    <location>
        <begin position="448"/>
        <end position="474"/>
    </location>
</feature>
<evidence type="ECO:0000313" key="11">
    <source>
        <dbReference type="EMBL" id="CAH0102265.1"/>
    </source>
</evidence>
<dbReference type="PROSITE" id="PS50850">
    <property type="entry name" value="MFS"/>
    <property type="match status" value="1"/>
</dbReference>
<feature type="transmembrane region" description="Helical" evidence="9">
    <location>
        <begin position="201"/>
        <end position="228"/>
    </location>
</feature>
<dbReference type="InterPro" id="IPR011701">
    <property type="entry name" value="MFS"/>
</dbReference>
<dbReference type="Proteomes" id="UP000789390">
    <property type="component" value="Unassembled WGS sequence"/>
</dbReference>
<keyword evidence="6 9" id="KW-1133">Transmembrane helix</keyword>
<evidence type="ECO:0000256" key="5">
    <source>
        <dbReference type="ARBA" id="ARBA00022775"/>
    </source>
</evidence>
<evidence type="ECO:0000313" key="12">
    <source>
        <dbReference type="Proteomes" id="UP000789390"/>
    </source>
</evidence>
<dbReference type="SUPFAM" id="SSF103473">
    <property type="entry name" value="MFS general substrate transporter"/>
    <property type="match status" value="1"/>
</dbReference>
<dbReference type="Pfam" id="PF07690">
    <property type="entry name" value="MFS_1"/>
    <property type="match status" value="1"/>
</dbReference>
<dbReference type="OrthoDB" id="446368at2759"/>
<feature type="transmembrane region" description="Helical" evidence="9">
    <location>
        <begin position="107"/>
        <end position="131"/>
    </location>
</feature>
<dbReference type="PRINTS" id="PR01035">
    <property type="entry name" value="TCRTETA"/>
</dbReference>
<feature type="transmembrane region" description="Helical" evidence="9">
    <location>
        <begin position="408"/>
        <end position="427"/>
    </location>
</feature>
<keyword evidence="12" id="KW-1185">Reference proteome</keyword>
<keyword evidence="4 9" id="KW-0812">Transmembrane</keyword>
<feature type="transmembrane region" description="Helical" evidence="9">
    <location>
        <begin position="300"/>
        <end position="331"/>
    </location>
</feature>
<dbReference type="GO" id="GO:0016020">
    <property type="term" value="C:membrane"/>
    <property type="evidence" value="ECO:0007669"/>
    <property type="project" value="UniProtKB-SubCell"/>
</dbReference>
<dbReference type="GO" id="GO:0022857">
    <property type="term" value="F:transmembrane transporter activity"/>
    <property type="evidence" value="ECO:0007669"/>
    <property type="project" value="InterPro"/>
</dbReference>
<comment type="similarity">
    <text evidence="2">Belongs to the major facilitator superfamily. Vesicular transporter family.</text>
</comment>
<comment type="subcellular location">
    <subcellularLocation>
        <location evidence="1">Membrane</location>
        <topology evidence="1">Multi-pass membrane protein</topology>
    </subcellularLocation>
</comment>
<evidence type="ECO:0000256" key="1">
    <source>
        <dbReference type="ARBA" id="ARBA00004141"/>
    </source>
</evidence>
<dbReference type="InterPro" id="IPR036259">
    <property type="entry name" value="MFS_trans_sf"/>
</dbReference>
<evidence type="ECO:0000256" key="2">
    <source>
        <dbReference type="ARBA" id="ARBA00006829"/>
    </source>
</evidence>
<feature type="transmembrane region" description="Helical" evidence="9">
    <location>
        <begin position="143"/>
        <end position="162"/>
    </location>
</feature>
<dbReference type="InterPro" id="IPR001958">
    <property type="entry name" value="Tet-R_TetA/multi-R_MdtG-like"/>
</dbReference>
<feature type="domain" description="Major facilitator superfamily (MFS) profile" evidence="10">
    <location>
        <begin position="108"/>
        <end position="510"/>
    </location>
</feature>
<dbReference type="Gene3D" id="1.20.1250.20">
    <property type="entry name" value="MFS general substrate transporter like domains"/>
    <property type="match status" value="2"/>
</dbReference>
<keyword evidence="3" id="KW-0813">Transport</keyword>
<reference evidence="11" key="1">
    <citation type="submission" date="2021-11" db="EMBL/GenBank/DDBJ databases">
        <authorList>
            <person name="Schell T."/>
        </authorList>
    </citation>
    <scope>NUCLEOTIDE SEQUENCE</scope>
    <source>
        <strain evidence="11">M5</strain>
    </source>
</reference>
<evidence type="ECO:0000256" key="6">
    <source>
        <dbReference type="ARBA" id="ARBA00022989"/>
    </source>
</evidence>
<feature type="transmembrane region" description="Helical" evidence="9">
    <location>
        <begin position="268"/>
        <end position="288"/>
    </location>
</feature>
<evidence type="ECO:0000256" key="7">
    <source>
        <dbReference type="ARBA" id="ARBA00023136"/>
    </source>
</evidence>
<feature type="transmembrane region" description="Helical" evidence="9">
    <location>
        <begin position="378"/>
        <end position="396"/>
    </location>
</feature>
<feature type="transmembrane region" description="Helical" evidence="9">
    <location>
        <begin position="480"/>
        <end position="504"/>
    </location>
</feature>
<feature type="transmembrane region" description="Helical" evidence="9">
    <location>
        <begin position="169"/>
        <end position="189"/>
    </location>
</feature>